<accession>A0A285PW63</accession>
<dbReference type="InterPro" id="IPR055382">
    <property type="entry name" value="DUF7601"/>
</dbReference>
<dbReference type="RefSeq" id="WP_096241225.1">
    <property type="nucleotide sequence ID" value="NZ_LT907978.1"/>
</dbReference>
<feature type="compositionally biased region" description="Polar residues" evidence="1">
    <location>
        <begin position="42"/>
        <end position="65"/>
    </location>
</feature>
<dbReference type="Gene3D" id="2.60.40.1140">
    <property type="entry name" value="Collagen-binding surface protein Cna, B-type domain"/>
    <property type="match status" value="1"/>
</dbReference>
<evidence type="ECO:0000256" key="2">
    <source>
        <dbReference type="SAM" id="Phobius"/>
    </source>
</evidence>
<feature type="domain" description="DUF7601" evidence="4">
    <location>
        <begin position="544"/>
        <end position="639"/>
    </location>
</feature>
<dbReference type="EMBL" id="LT907978">
    <property type="protein sequence ID" value="SOB73487.1"/>
    <property type="molecule type" value="Genomic_DNA"/>
</dbReference>
<dbReference type="Proteomes" id="UP000217549">
    <property type="component" value="Chromosome I"/>
</dbReference>
<organism evidence="5 6">
    <name type="scientific">Anaerobutyricum hallii</name>
    <dbReference type="NCBI Taxonomy" id="39488"/>
    <lineage>
        <taxon>Bacteria</taxon>
        <taxon>Bacillati</taxon>
        <taxon>Bacillota</taxon>
        <taxon>Clostridia</taxon>
        <taxon>Lachnospirales</taxon>
        <taxon>Lachnospiraceae</taxon>
        <taxon>Anaerobutyricum</taxon>
    </lineage>
</organism>
<feature type="transmembrane region" description="Helical" evidence="2">
    <location>
        <begin position="670"/>
        <end position="692"/>
    </location>
</feature>
<feature type="chain" id="PRO_5038434633" evidence="3">
    <location>
        <begin position="36"/>
        <end position="697"/>
    </location>
</feature>
<protein>
    <submittedName>
        <fullName evidence="5">Consensus disorder prediction</fullName>
    </submittedName>
</protein>
<name>A0A285PW63_9FIRM</name>
<dbReference type="AlphaFoldDB" id="A0A285PW63"/>
<feature type="compositionally biased region" description="Basic and acidic residues" evidence="1">
    <location>
        <begin position="160"/>
        <end position="198"/>
    </location>
</feature>
<evidence type="ECO:0000256" key="3">
    <source>
        <dbReference type="SAM" id="SignalP"/>
    </source>
</evidence>
<keyword evidence="6" id="KW-1185">Reference proteome</keyword>
<keyword evidence="2" id="KW-0812">Transmembrane</keyword>
<keyword evidence="3" id="KW-0732">Signal</keyword>
<feature type="signal peptide" evidence="3">
    <location>
        <begin position="1"/>
        <end position="35"/>
    </location>
</feature>
<gene>
    <name evidence="5" type="ORF">EHLA_2933</name>
</gene>
<evidence type="ECO:0000313" key="5">
    <source>
        <dbReference type="EMBL" id="SOB73487.1"/>
    </source>
</evidence>
<sequence length="697" mass="76897">MKHNHSSGKYRLLKRIVMMCMALILVCSVSISTFAVDRMSQVESGTTQSVQKTDNQNGETATTRQKSSEAETKTKQENTKKSDSESKTKENKDSSEEKQSDSKDVNDKGAKENSTQKEEKEKKEKSEKDTSKEEKYTKEETDADKKTTDTTDASEATTKTAEEEKTESAEEKTTETATEKTTESKNGEEETSEKKAEEETQAADAKRQKIQVANITGPKEVQVGKTITLTGTTGLDTSNHKWTSSDTNTATIDGNNNKPTVTVRGITTGTVTIKHSYKLSHWWGSSETKEESYTVNVVKASNEIAAIYFLATPDGVPSSNDIKYWAPESDTSTLFGKINTTGATWEENKNITNNVSSYVVSWPDGSTATNWVINKDADNFNYILDNIWTAYKSTIEKQLKVTGLSKTDVTQITLTPFKISKDNSPTVNQNYHIDCTIDVKCKNVFTAKFWVKDPNSDYKLVDAKNYVTESKVAKTEKATIGSTKPVNGVTYVLDGWYPENEAGGAYDSTKKIADTSWSYSPSGAELADGTVNFYAHYSPKTTSIILKKLVTGSMGDKQKEFTFNISVEKDNKSVLFKVGNEDKKGSATVNLANNDEKILTEIPVGANVTITENDYSGSRYTTSYTVDDETVTNRKASIASIQAKEDVSAHQVVFTNNKEAIPDTGIASDVLPFITLFALSIAGIIGFLLYSYKKRFV</sequence>
<reference evidence="6" key="1">
    <citation type="submission" date="2017-09" db="EMBL/GenBank/DDBJ databases">
        <authorList>
            <person name="Shetty A S."/>
        </authorList>
    </citation>
    <scope>NUCLEOTIDE SEQUENCE [LARGE SCALE GENOMIC DNA]</scope>
</reference>
<evidence type="ECO:0000313" key="6">
    <source>
        <dbReference type="Proteomes" id="UP000217549"/>
    </source>
</evidence>
<feature type="compositionally biased region" description="Basic and acidic residues" evidence="1">
    <location>
        <begin position="66"/>
        <end position="149"/>
    </location>
</feature>
<dbReference type="KEGG" id="ehl:EHLA_2933"/>
<keyword evidence="2" id="KW-1133">Transmembrane helix</keyword>
<keyword evidence="2" id="KW-0472">Membrane</keyword>
<feature type="compositionally biased region" description="Low complexity" evidence="1">
    <location>
        <begin position="150"/>
        <end position="159"/>
    </location>
</feature>
<feature type="region of interest" description="Disordered" evidence="1">
    <location>
        <begin position="42"/>
        <end position="207"/>
    </location>
</feature>
<proteinExistence type="predicted"/>
<dbReference type="Pfam" id="PF24547">
    <property type="entry name" value="DUF7601"/>
    <property type="match status" value="1"/>
</dbReference>
<evidence type="ECO:0000256" key="1">
    <source>
        <dbReference type="SAM" id="MobiDB-lite"/>
    </source>
</evidence>
<evidence type="ECO:0000259" key="4">
    <source>
        <dbReference type="Pfam" id="PF24547"/>
    </source>
</evidence>